<sequence length="287" mass="31471">MEKMAENLLECRDLVFRYSREGQQGETVLKDLSLSVPSGQFLAVLGHNGCGKSTLAKHLNGILLPTEGTVLVEGIDTRDDERIFDIRQKVGMVFQNPDNQIVATIVEEDVAFAPENLGVPPEEIRQRVNWALEQTGMASRRESATYQLSGGQKQRVAIAGVLAMGPDCIVLDEPTAMLDPHGRRRILATLRELNRAGMTVVLITHYMDEAAQADQVVVMNDGEILMDDGPAAVFARVEELQAIGLDVPQTAELLHQLRREGIDCPEDALSVEDCVEALCGLLGEVDR</sequence>
<dbReference type="SMART" id="SM00382">
    <property type="entry name" value="AAA"/>
    <property type="match status" value="1"/>
</dbReference>
<dbReference type="NCBIfam" id="TIGR01166">
    <property type="entry name" value="cbiO"/>
    <property type="match status" value="1"/>
</dbReference>
<dbReference type="InterPro" id="IPR027417">
    <property type="entry name" value="P-loop_NTPase"/>
</dbReference>
<dbReference type="Pfam" id="PF00005">
    <property type="entry name" value="ABC_tran"/>
    <property type="match status" value="1"/>
</dbReference>
<dbReference type="GO" id="GO:0006824">
    <property type="term" value="P:cobalt ion transport"/>
    <property type="evidence" value="ECO:0007669"/>
    <property type="project" value="InterPro"/>
</dbReference>
<gene>
    <name evidence="12" type="ORF">SAMN05444424_2517</name>
</gene>
<dbReference type="Proteomes" id="UP000184089">
    <property type="component" value="Unassembled WGS sequence"/>
</dbReference>
<dbReference type="PANTHER" id="PTHR43553:SF24">
    <property type="entry name" value="ENERGY-COUPLING FACTOR TRANSPORTER ATP-BINDING PROTEIN ECFA1"/>
    <property type="match status" value="1"/>
</dbReference>
<dbReference type="Gene3D" id="3.40.50.300">
    <property type="entry name" value="P-loop containing nucleotide triphosphate hydrolases"/>
    <property type="match status" value="1"/>
</dbReference>
<dbReference type="AlphaFoldDB" id="A0AAQ1MF23"/>
<keyword evidence="8 10" id="KW-0472">Membrane</keyword>
<dbReference type="InterPro" id="IPR003439">
    <property type="entry name" value="ABC_transporter-like_ATP-bd"/>
</dbReference>
<dbReference type="NCBIfam" id="TIGR04520">
    <property type="entry name" value="ECF_ATPase_1"/>
    <property type="match status" value="1"/>
</dbReference>
<keyword evidence="3 10" id="KW-0813">Transport</keyword>
<dbReference type="InterPro" id="IPR017871">
    <property type="entry name" value="ABC_transporter-like_CS"/>
</dbReference>
<dbReference type="CDD" id="cd03225">
    <property type="entry name" value="ABC_cobalt_CbiO_domain1"/>
    <property type="match status" value="1"/>
</dbReference>
<dbReference type="InterPro" id="IPR030947">
    <property type="entry name" value="EcfA_1"/>
</dbReference>
<keyword evidence="7" id="KW-1278">Translocase</keyword>
<evidence type="ECO:0000256" key="7">
    <source>
        <dbReference type="ARBA" id="ARBA00022967"/>
    </source>
</evidence>
<dbReference type="EMBL" id="FQVY01000004">
    <property type="protein sequence ID" value="SHG47991.1"/>
    <property type="molecule type" value="Genomic_DNA"/>
</dbReference>
<evidence type="ECO:0000256" key="5">
    <source>
        <dbReference type="ARBA" id="ARBA00022741"/>
    </source>
</evidence>
<reference evidence="13" key="1">
    <citation type="submission" date="2016-11" db="EMBL/GenBank/DDBJ databases">
        <authorList>
            <person name="Jaros S."/>
            <person name="Januszkiewicz K."/>
            <person name="Wedrychowicz H."/>
        </authorList>
    </citation>
    <scope>NUCLEOTIDE SEQUENCE [LARGE SCALE GENOMIC DNA]</scope>
    <source>
        <strain evidence="13">DSM 4029</strain>
    </source>
</reference>
<dbReference type="InterPro" id="IPR050095">
    <property type="entry name" value="ECF_ABC_transporter_ATP-bd"/>
</dbReference>
<accession>A0AAQ1MF23</accession>
<evidence type="ECO:0000256" key="1">
    <source>
        <dbReference type="ARBA" id="ARBA00004202"/>
    </source>
</evidence>
<evidence type="ECO:0000256" key="9">
    <source>
        <dbReference type="ARBA" id="ARBA00025157"/>
    </source>
</evidence>
<comment type="similarity">
    <text evidence="2 10">Belongs to the ABC transporter superfamily.</text>
</comment>
<comment type="function">
    <text evidence="9">Probably part of an ABC transporter complex. Responsible for energy coupling to the transport system.</text>
</comment>
<comment type="subcellular location">
    <subcellularLocation>
        <location evidence="1 10">Cell membrane</location>
        <topology evidence="1 10">Peripheral membrane protein</topology>
    </subcellularLocation>
</comment>
<keyword evidence="5 10" id="KW-0547">Nucleotide-binding</keyword>
<evidence type="ECO:0000256" key="8">
    <source>
        <dbReference type="ARBA" id="ARBA00023136"/>
    </source>
</evidence>
<comment type="caution">
    <text evidence="12">The sequence shown here is derived from an EMBL/GenBank/DDBJ whole genome shotgun (WGS) entry which is preliminary data.</text>
</comment>
<dbReference type="GO" id="GO:0005524">
    <property type="term" value="F:ATP binding"/>
    <property type="evidence" value="ECO:0007669"/>
    <property type="project" value="UniProtKB-UniRule"/>
</dbReference>
<dbReference type="PROSITE" id="PS00211">
    <property type="entry name" value="ABC_TRANSPORTER_1"/>
    <property type="match status" value="1"/>
</dbReference>
<evidence type="ECO:0000313" key="12">
    <source>
        <dbReference type="EMBL" id="SHG47991.1"/>
    </source>
</evidence>
<dbReference type="InterPro" id="IPR003593">
    <property type="entry name" value="AAA+_ATPase"/>
</dbReference>
<dbReference type="GO" id="GO:0016887">
    <property type="term" value="F:ATP hydrolysis activity"/>
    <property type="evidence" value="ECO:0007669"/>
    <property type="project" value="InterPro"/>
</dbReference>
<evidence type="ECO:0000256" key="10">
    <source>
        <dbReference type="RuleBase" id="RU364103"/>
    </source>
</evidence>
<dbReference type="FunFam" id="3.40.50.300:FF:000224">
    <property type="entry name" value="Energy-coupling factor transporter ATP-binding protein EcfA"/>
    <property type="match status" value="1"/>
</dbReference>
<evidence type="ECO:0000256" key="6">
    <source>
        <dbReference type="ARBA" id="ARBA00022840"/>
    </source>
</evidence>
<dbReference type="InterPro" id="IPR015856">
    <property type="entry name" value="ABC_transpr_CbiO/EcfA_su"/>
</dbReference>
<dbReference type="GO" id="GO:0042626">
    <property type="term" value="F:ATPase-coupled transmembrane transporter activity"/>
    <property type="evidence" value="ECO:0007669"/>
    <property type="project" value="TreeGrafter"/>
</dbReference>
<evidence type="ECO:0000256" key="2">
    <source>
        <dbReference type="ARBA" id="ARBA00005417"/>
    </source>
</evidence>
<comment type="function">
    <text evidence="10">Part of an ABC transporter complex. Responsible for energy coupling to the transport system.</text>
</comment>
<name>A0AAQ1MF23_9FIRM</name>
<dbReference type="GO" id="GO:0043190">
    <property type="term" value="C:ATP-binding cassette (ABC) transporter complex"/>
    <property type="evidence" value="ECO:0007669"/>
    <property type="project" value="TreeGrafter"/>
</dbReference>
<dbReference type="PROSITE" id="PS50893">
    <property type="entry name" value="ABC_TRANSPORTER_2"/>
    <property type="match status" value="1"/>
</dbReference>
<evidence type="ECO:0000256" key="4">
    <source>
        <dbReference type="ARBA" id="ARBA00022475"/>
    </source>
</evidence>
<organism evidence="12 13">
    <name type="scientific">Bittarella massiliensis</name>
    <name type="common">ex Durand et al. 2017</name>
    <dbReference type="NCBI Taxonomy" id="1720313"/>
    <lineage>
        <taxon>Bacteria</taxon>
        <taxon>Bacillati</taxon>
        <taxon>Bacillota</taxon>
        <taxon>Clostridia</taxon>
        <taxon>Eubacteriales</taxon>
        <taxon>Oscillospiraceae</taxon>
        <taxon>Bittarella (ex Durand et al. 2017)</taxon>
    </lineage>
</organism>
<evidence type="ECO:0000313" key="13">
    <source>
        <dbReference type="Proteomes" id="UP000184089"/>
    </source>
</evidence>
<dbReference type="SUPFAM" id="SSF52540">
    <property type="entry name" value="P-loop containing nucleoside triphosphate hydrolases"/>
    <property type="match status" value="1"/>
</dbReference>
<protein>
    <recommendedName>
        <fullName evidence="10">ABC transporter ATP-binding protein</fullName>
    </recommendedName>
</protein>
<proteinExistence type="inferred from homology"/>
<keyword evidence="4 10" id="KW-1003">Cell membrane</keyword>
<evidence type="ECO:0000256" key="3">
    <source>
        <dbReference type="ARBA" id="ARBA00022448"/>
    </source>
</evidence>
<feature type="domain" description="ABC transporter" evidence="11">
    <location>
        <begin position="9"/>
        <end position="246"/>
    </location>
</feature>
<evidence type="ECO:0000259" key="11">
    <source>
        <dbReference type="PROSITE" id="PS50893"/>
    </source>
</evidence>
<dbReference type="PANTHER" id="PTHR43553">
    <property type="entry name" value="HEAVY METAL TRANSPORTER"/>
    <property type="match status" value="1"/>
</dbReference>
<dbReference type="InterPro" id="IPR005876">
    <property type="entry name" value="Co_trans_ATP-bd"/>
</dbReference>
<keyword evidence="6 10" id="KW-0067">ATP-binding</keyword>